<dbReference type="Proteomes" id="UP001600064">
    <property type="component" value="Unassembled WGS sequence"/>
</dbReference>
<accession>A0ABR4DKS2</accession>
<feature type="domain" description="Carboxylesterase type B" evidence="4">
    <location>
        <begin position="88"/>
        <end position="578"/>
    </location>
</feature>
<dbReference type="PANTHER" id="PTHR11559">
    <property type="entry name" value="CARBOXYLESTERASE"/>
    <property type="match status" value="1"/>
</dbReference>
<evidence type="ECO:0000313" key="6">
    <source>
        <dbReference type="Proteomes" id="UP001600064"/>
    </source>
</evidence>
<dbReference type="InterPro" id="IPR019819">
    <property type="entry name" value="Carboxylesterase_B_CS"/>
</dbReference>
<dbReference type="Pfam" id="PF00135">
    <property type="entry name" value="COesterase"/>
    <property type="match status" value="1"/>
</dbReference>
<feature type="chain" id="PRO_5045001330" description="Carboxylic ester hydrolase" evidence="3">
    <location>
        <begin position="19"/>
        <end position="635"/>
    </location>
</feature>
<dbReference type="PROSITE" id="PS00941">
    <property type="entry name" value="CARBOXYLESTERASE_B_2"/>
    <property type="match status" value="1"/>
</dbReference>
<evidence type="ECO:0000313" key="5">
    <source>
        <dbReference type="EMBL" id="KAL2270619.1"/>
    </source>
</evidence>
<evidence type="ECO:0000259" key="4">
    <source>
        <dbReference type="Pfam" id="PF00135"/>
    </source>
</evidence>
<protein>
    <recommendedName>
        <fullName evidence="3">Carboxylic ester hydrolase</fullName>
        <ecNumber evidence="3">3.1.1.-</ecNumber>
    </recommendedName>
</protein>
<keyword evidence="6" id="KW-1185">Reference proteome</keyword>
<dbReference type="GeneID" id="98123758"/>
<name>A0ABR4DKS2_9PEZI</name>
<dbReference type="InterPro" id="IPR050309">
    <property type="entry name" value="Type-B_Carboxylest/Lipase"/>
</dbReference>
<dbReference type="InterPro" id="IPR002018">
    <property type="entry name" value="CarbesteraseB"/>
</dbReference>
<reference evidence="5 6" key="1">
    <citation type="journal article" date="2024" name="Commun. Biol.">
        <title>Comparative genomic analysis of thermophilic fungi reveals convergent evolutionary adaptations and gene losses.</title>
        <authorList>
            <person name="Steindorff A.S."/>
            <person name="Aguilar-Pontes M.V."/>
            <person name="Robinson A.J."/>
            <person name="Andreopoulos B."/>
            <person name="LaButti K."/>
            <person name="Kuo A."/>
            <person name="Mondo S."/>
            <person name="Riley R."/>
            <person name="Otillar R."/>
            <person name="Haridas S."/>
            <person name="Lipzen A."/>
            <person name="Grimwood J."/>
            <person name="Schmutz J."/>
            <person name="Clum A."/>
            <person name="Reid I.D."/>
            <person name="Moisan M.C."/>
            <person name="Butler G."/>
            <person name="Nguyen T.T.M."/>
            <person name="Dewar K."/>
            <person name="Conant G."/>
            <person name="Drula E."/>
            <person name="Henrissat B."/>
            <person name="Hansel C."/>
            <person name="Singer S."/>
            <person name="Hutchinson M.I."/>
            <person name="de Vries R.P."/>
            <person name="Natvig D.O."/>
            <person name="Powell A.J."/>
            <person name="Tsang A."/>
            <person name="Grigoriev I.V."/>
        </authorList>
    </citation>
    <scope>NUCLEOTIDE SEQUENCE [LARGE SCALE GENOMIC DNA]</scope>
    <source>
        <strain evidence="5 6">ATCC 22073</strain>
    </source>
</reference>
<gene>
    <name evidence="5" type="ORF">VTJ83DRAFT_2803</name>
</gene>
<keyword evidence="2 3" id="KW-0378">Hydrolase</keyword>
<dbReference type="SUPFAM" id="SSF53474">
    <property type="entry name" value="alpha/beta-Hydrolases"/>
    <property type="match status" value="1"/>
</dbReference>
<comment type="similarity">
    <text evidence="1 3">Belongs to the type-B carboxylesterase/lipase family.</text>
</comment>
<dbReference type="InterPro" id="IPR019826">
    <property type="entry name" value="Carboxylesterase_B_AS"/>
</dbReference>
<evidence type="ECO:0000256" key="1">
    <source>
        <dbReference type="ARBA" id="ARBA00005964"/>
    </source>
</evidence>
<feature type="signal peptide" evidence="3">
    <location>
        <begin position="1"/>
        <end position="18"/>
    </location>
</feature>
<evidence type="ECO:0000256" key="2">
    <source>
        <dbReference type="ARBA" id="ARBA00022801"/>
    </source>
</evidence>
<dbReference type="EC" id="3.1.1.-" evidence="3"/>
<keyword evidence="3" id="KW-0732">Signal</keyword>
<dbReference type="Gene3D" id="3.40.50.1820">
    <property type="entry name" value="alpha/beta hydrolase"/>
    <property type="match status" value="1"/>
</dbReference>
<proteinExistence type="inferred from homology"/>
<dbReference type="EMBL" id="JAZGUE010000002">
    <property type="protein sequence ID" value="KAL2270619.1"/>
    <property type="molecule type" value="Genomic_DNA"/>
</dbReference>
<evidence type="ECO:0000256" key="3">
    <source>
        <dbReference type="RuleBase" id="RU361235"/>
    </source>
</evidence>
<comment type="caution">
    <text evidence="5">The sequence shown here is derived from an EMBL/GenBank/DDBJ whole genome shotgun (WGS) entry which is preliminary data.</text>
</comment>
<dbReference type="RefSeq" id="XP_070869343.1">
    <property type="nucleotide sequence ID" value="XM_071009114.1"/>
</dbReference>
<dbReference type="PROSITE" id="PS00122">
    <property type="entry name" value="CARBOXYLESTERASE_B_1"/>
    <property type="match status" value="1"/>
</dbReference>
<organism evidence="5 6">
    <name type="scientific">Remersonia thermophila</name>
    <dbReference type="NCBI Taxonomy" id="72144"/>
    <lineage>
        <taxon>Eukaryota</taxon>
        <taxon>Fungi</taxon>
        <taxon>Dikarya</taxon>
        <taxon>Ascomycota</taxon>
        <taxon>Pezizomycotina</taxon>
        <taxon>Sordariomycetes</taxon>
        <taxon>Sordariomycetidae</taxon>
        <taxon>Sordariales</taxon>
        <taxon>Sordariales incertae sedis</taxon>
        <taxon>Remersonia</taxon>
    </lineage>
</organism>
<sequence>MALKRLAVLALASRLVSCTPASFVTEDPAPTETPSPEEPAEDIASSFVLDLLANLTQAEETQTNEKRSLFTCRQDSLTVNLGYAKYKGYHDASTGLNYWKGIRYAAPPTGSLRWQPPQVLPPELFPPTINAFDFGPVCPQAMPSLPYAPHIPGNEDCLFLNVYAPAGAKKLPVLVYIHEGGYGFGDGRRDMTEIINANDKGFVAVTIQYRLGAFGWLSSNEVKKKGVVNAGILDQALALAWVKLHICQFGGDPSRVTISGESAGGGSVMYHGIALGGNIGNLLYKQGIAASPYLPSQYKYNDPDPTANYYAFSQAAGCPGSGNVFNCLVGKDTNALQLANHQVTQAAPFGYWAFGPVTDNSYILNRPVQQFATKKMNGDRLLVGHNANEGSLFVPPGIITEADLIGWLSSAQLKNLSPTQLNTVLAANPNSANTDPSAPMYDTTGLSGPTALEMSNDANGQQQRANNIYAEATFACPTFWLASSYTKPGKAAYVYQYSVPHAAHTADMGAYFGPQEPNHSDDFSLAFRRIWGNFIRTGNPSISPAIANGAAAADPTAPHPISNWPTWNEANPKMVNLNITGGTPYTVPTLYGTTVTQYAQPGLLNAISVVNVANWEGGRLDRCNVYKSLAPSIPV</sequence>
<dbReference type="InterPro" id="IPR029058">
    <property type="entry name" value="AB_hydrolase_fold"/>
</dbReference>